<dbReference type="PRINTS" id="PR00080">
    <property type="entry name" value="SDRFAMILY"/>
</dbReference>
<dbReference type="InterPro" id="IPR036291">
    <property type="entry name" value="NAD(P)-bd_dom_sf"/>
</dbReference>
<evidence type="ECO:0000313" key="4">
    <source>
        <dbReference type="Proteomes" id="UP001375743"/>
    </source>
</evidence>
<gene>
    <name evidence="3" type="ORF">U1T56_21555</name>
</gene>
<dbReference type="InterPro" id="IPR002347">
    <property type="entry name" value="SDR_fam"/>
</dbReference>
<evidence type="ECO:0000256" key="2">
    <source>
        <dbReference type="ARBA" id="ARBA00023002"/>
    </source>
</evidence>
<accession>A0ABU8XX14</accession>
<protein>
    <submittedName>
        <fullName evidence="3">SDR family oxidoreductase</fullName>
    </submittedName>
</protein>
<dbReference type="Gene3D" id="3.40.50.720">
    <property type="entry name" value="NAD(P)-binding Rossmann-like Domain"/>
    <property type="match status" value="1"/>
</dbReference>
<dbReference type="Pfam" id="PF13561">
    <property type="entry name" value="adh_short_C2"/>
    <property type="match status" value="1"/>
</dbReference>
<dbReference type="PANTHER" id="PTHR24321:SF11">
    <property type="entry name" value="BLR0893 PROTEIN"/>
    <property type="match status" value="1"/>
</dbReference>
<keyword evidence="4" id="KW-1185">Reference proteome</keyword>
<name>A0ABU8XX14_9PROT</name>
<dbReference type="PANTHER" id="PTHR24321">
    <property type="entry name" value="DEHYDROGENASES, SHORT CHAIN"/>
    <property type="match status" value="1"/>
</dbReference>
<dbReference type="PROSITE" id="PS00061">
    <property type="entry name" value="ADH_SHORT"/>
    <property type="match status" value="1"/>
</dbReference>
<keyword evidence="2" id="KW-0560">Oxidoreductase</keyword>
<dbReference type="NCBIfam" id="NF004818">
    <property type="entry name" value="PRK06172.1"/>
    <property type="match status" value="1"/>
</dbReference>
<proteinExistence type="inferred from homology"/>
<dbReference type="NCBIfam" id="NF005559">
    <property type="entry name" value="PRK07231.1"/>
    <property type="match status" value="1"/>
</dbReference>
<evidence type="ECO:0000256" key="1">
    <source>
        <dbReference type="ARBA" id="ARBA00006484"/>
    </source>
</evidence>
<dbReference type="CDD" id="cd05233">
    <property type="entry name" value="SDR_c"/>
    <property type="match status" value="1"/>
</dbReference>
<dbReference type="PRINTS" id="PR00081">
    <property type="entry name" value="GDHRDH"/>
</dbReference>
<organism evidence="3 4">
    <name type="scientific">Benzoatithermus flavus</name>
    <dbReference type="NCBI Taxonomy" id="3108223"/>
    <lineage>
        <taxon>Bacteria</taxon>
        <taxon>Pseudomonadati</taxon>
        <taxon>Pseudomonadota</taxon>
        <taxon>Alphaproteobacteria</taxon>
        <taxon>Geminicoccales</taxon>
        <taxon>Geminicoccaceae</taxon>
        <taxon>Benzoatithermus</taxon>
    </lineage>
</organism>
<comment type="similarity">
    <text evidence="1">Belongs to the short-chain dehydrogenases/reductases (SDR) family.</text>
</comment>
<dbReference type="Proteomes" id="UP001375743">
    <property type="component" value="Unassembled WGS sequence"/>
</dbReference>
<sequence>MLTLFSWARKLKMAGMLAGKVALVTGGSTGIGQASALALGREGARVVVSDVNVQGGEETVRFIREAGGEAIFAKADVLVAAEVEAMVDTAVATYGRLDCAFNNAGIAGAIGASTHEYPDDSWDRVIGINLKGVWLCMRYEIPQMLQQGGGAIVNTASIWGVVGAPGASAYVASKHGVVGLTRAAALEYAQQGIRINAVNPGTIRTPILDPFIAAIPAFESMMTARHPIGRIGRPEEVAEAVVWLCSDAASFVVGQALPVDGGYTTQ</sequence>
<comment type="caution">
    <text evidence="3">The sequence shown here is derived from an EMBL/GenBank/DDBJ whole genome shotgun (WGS) entry which is preliminary data.</text>
</comment>
<evidence type="ECO:0000313" key="3">
    <source>
        <dbReference type="EMBL" id="MEK0085748.1"/>
    </source>
</evidence>
<dbReference type="SUPFAM" id="SSF51735">
    <property type="entry name" value="NAD(P)-binding Rossmann-fold domains"/>
    <property type="match status" value="1"/>
</dbReference>
<dbReference type="InterPro" id="IPR020904">
    <property type="entry name" value="Sc_DH/Rdtase_CS"/>
</dbReference>
<reference evidence="3 4" key="1">
    <citation type="submission" date="2024-01" db="EMBL/GenBank/DDBJ databases">
        <title>Multi-omics insights into the function and evolution of sodium benzoate biodegradation pathways in Benzoatithermus flavus gen. nov., sp. nov. from hot spring.</title>
        <authorList>
            <person name="Hu C.-J."/>
            <person name="Li W.-J."/>
        </authorList>
    </citation>
    <scope>NUCLEOTIDE SEQUENCE [LARGE SCALE GENOMIC DNA]</scope>
    <source>
        <strain evidence="3 4">SYSU G07066</strain>
    </source>
</reference>
<dbReference type="EMBL" id="JBBLZC010000034">
    <property type="protein sequence ID" value="MEK0085748.1"/>
    <property type="molecule type" value="Genomic_DNA"/>
</dbReference>